<accession>A0AAD9N7N0</accession>
<evidence type="ECO:0000256" key="5">
    <source>
        <dbReference type="ARBA" id="ARBA00022840"/>
    </source>
</evidence>
<keyword evidence="3" id="KW-0547">Nucleotide-binding</keyword>
<comment type="caution">
    <text evidence="8">The sequence shown here is derived from an EMBL/GenBank/DDBJ whole genome shotgun (WGS) entry which is preliminary data.</text>
</comment>
<evidence type="ECO:0000256" key="1">
    <source>
        <dbReference type="ARBA" id="ARBA00012023"/>
    </source>
</evidence>
<evidence type="ECO:0000313" key="8">
    <source>
        <dbReference type="EMBL" id="KAK2158036.1"/>
    </source>
</evidence>
<reference evidence="8" key="1">
    <citation type="journal article" date="2023" name="Mol. Biol. Evol.">
        <title>Third-Generation Sequencing Reveals the Adaptive Role of the Epigenome in Three Deep-Sea Polychaetes.</title>
        <authorList>
            <person name="Perez M."/>
            <person name="Aroh O."/>
            <person name="Sun Y."/>
            <person name="Lan Y."/>
            <person name="Juniper S.K."/>
            <person name="Young C.R."/>
            <person name="Angers B."/>
            <person name="Qian P.Y."/>
        </authorList>
    </citation>
    <scope>NUCLEOTIDE SEQUENCE</scope>
    <source>
        <strain evidence="8">P08H-3</strain>
    </source>
</reference>
<dbReference type="Proteomes" id="UP001208570">
    <property type="component" value="Unassembled WGS sequence"/>
</dbReference>
<dbReference type="AlphaFoldDB" id="A0AAD9N7N0"/>
<dbReference type="InterPro" id="IPR009286">
    <property type="entry name" value="Ins_P5_2-kin"/>
</dbReference>
<name>A0AAD9N7N0_9ANNE</name>
<keyword evidence="4" id="KW-0418">Kinase</keyword>
<proteinExistence type="predicted"/>
<dbReference type="PANTHER" id="PTHR14456">
    <property type="entry name" value="INOSITOL POLYPHOSPHATE KINASE 1"/>
    <property type="match status" value="1"/>
</dbReference>
<dbReference type="Pfam" id="PF06090">
    <property type="entry name" value="Ins_P5_2-kin"/>
    <property type="match status" value="1"/>
</dbReference>
<evidence type="ECO:0000256" key="7">
    <source>
        <dbReference type="SAM" id="MobiDB-lite"/>
    </source>
</evidence>
<feature type="region of interest" description="Disordered" evidence="7">
    <location>
        <begin position="580"/>
        <end position="609"/>
    </location>
</feature>
<organism evidence="8 9">
    <name type="scientific">Paralvinella palmiformis</name>
    <dbReference type="NCBI Taxonomy" id="53620"/>
    <lineage>
        <taxon>Eukaryota</taxon>
        <taxon>Metazoa</taxon>
        <taxon>Spiralia</taxon>
        <taxon>Lophotrochozoa</taxon>
        <taxon>Annelida</taxon>
        <taxon>Polychaeta</taxon>
        <taxon>Sedentaria</taxon>
        <taxon>Canalipalpata</taxon>
        <taxon>Terebellida</taxon>
        <taxon>Terebelliformia</taxon>
        <taxon>Alvinellidae</taxon>
        <taxon>Paralvinella</taxon>
    </lineage>
</organism>
<protein>
    <recommendedName>
        <fullName evidence="1">inositol-pentakisphosphate 2-kinase</fullName>
        <ecNumber evidence="1">2.7.1.158</ecNumber>
    </recommendedName>
    <alternativeName>
        <fullName evidence="6">Ins(1,3,4,5,6)P5 2-kinase</fullName>
    </alternativeName>
</protein>
<dbReference type="GO" id="GO:0035299">
    <property type="term" value="F:inositol-1,3,4,5,6-pentakisphosphate 2-kinase activity"/>
    <property type="evidence" value="ECO:0007669"/>
    <property type="project" value="UniProtKB-EC"/>
</dbReference>
<evidence type="ECO:0000256" key="6">
    <source>
        <dbReference type="ARBA" id="ARBA00029574"/>
    </source>
</evidence>
<evidence type="ECO:0000256" key="3">
    <source>
        <dbReference type="ARBA" id="ARBA00022741"/>
    </source>
</evidence>
<evidence type="ECO:0000256" key="4">
    <source>
        <dbReference type="ARBA" id="ARBA00022777"/>
    </source>
</evidence>
<gene>
    <name evidence="8" type="ORF">LSH36_178g02048</name>
</gene>
<evidence type="ECO:0000256" key="2">
    <source>
        <dbReference type="ARBA" id="ARBA00022679"/>
    </source>
</evidence>
<keyword evidence="5" id="KW-0067">ATP-binding</keyword>
<evidence type="ECO:0000313" key="9">
    <source>
        <dbReference type="Proteomes" id="UP001208570"/>
    </source>
</evidence>
<dbReference type="GO" id="GO:0032958">
    <property type="term" value="P:inositol phosphate biosynthetic process"/>
    <property type="evidence" value="ECO:0007669"/>
    <property type="project" value="TreeGrafter"/>
</dbReference>
<feature type="compositionally biased region" description="Polar residues" evidence="7">
    <location>
        <begin position="593"/>
        <end position="607"/>
    </location>
</feature>
<sequence>MQIRKMPGVHLKYYAAVVRLTISSLWIIGRDSGVYSFCDKELLDKQTMMLQFICWSLFSAYREDKELDISCPYALQIPDYCYVNQRDKSTQSANTSLLINKPVYTVEIKPKWGFLPASKFISKSRCIKYSVCRFCMHQHFKLAKGKWKLHTHYCPLDLFSGDVARMKHALRMLFNVPQNNLRLFKNGRIIWNDVLQEKYGSPDLLFLNEFADSSTMDITSVRSQFDDFLDLLAQILLHQFNDESQSVTTHPQNLLNRNVPLHNASKTGTAVIIQNDPTHMNGTLRSGSDHFTQNGLILEESEINFCKSNLESCYNSKVVMNNYSKSSNKNASDCYVKNKSAISSESYDDGLSVRDPDGISRPVENIKESDIDEQRNHHKSYNGHNWNDLVIYAETCKESTYIKKEVMRKVSLPKGSVLYQVLRTQKLDALDIEGIMPLYKLVKTNMQEIFNDDNSNPDPYHFNGPYNAAWWCPNVDNKSTDCDQLSYAVQKIKEYLVSRSAKDCSIMISLQQCSPSQDMGYNMKTADSSTAHAIIPNPLSQQEKQLPPVFNYIPDTETIQISKHTDDKHRDRLTSANSVPVTTTVPLPDEGSETITNEDGSDHTPSMSKLKFPTDFTVKDPLGTSYKAVVGVIDLDPKGFDKIPQYMVEDEEIVKCYLGYLHRKTRNPDKK</sequence>
<keyword evidence="9" id="KW-1185">Reference proteome</keyword>
<dbReference type="PANTHER" id="PTHR14456:SF2">
    <property type="entry name" value="INOSITOL-PENTAKISPHOSPHATE 2-KINASE"/>
    <property type="match status" value="1"/>
</dbReference>
<dbReference type="EC" id="2.7.1.158" evidence="1"/>
<keyword evidence="2" id="KW-0808">Transferase</keyword>
<dbReference type="GO" id="GO:0005524">
    <property type="term" value="F:ATP binding"/>
    <property type="evidence" value="ECO:0007669"/>
    <property type="project" value="UniProtKB-KW"/>
</dbReference>
<dbReference type="GO" id="GO:0005634">
    <property type="term" value="C:nucleus"/>
    <property type="evidence" value="ECO:0007669"/>
    <property type="project" value="TreeGrafter"/>
</dbReference>
<dbReference type="EMBL" id="JAODUP010000178">
    <property type="protein sequence ID" value="KAK2158036.1"/>
    <property type="molecule type" value="Genomic_DNA"/>
</dbReference>